<evidence type="ECO:0000259" key="1">
    <source>
        <dbReference type="SMART" id="SM00471"/>
    </source>
</evidence>
<keyword evidence="3" id="KW-1185">Reference proteome</keyword>
<protein>
    <recommendedName>
        <fullName evidence="1">HD/PDEase domain-containing protein</fullName>
    </recommendedName>
</protein>
<dbReference type="Proteomes" id="UP000609651">
    <property type="component" value="Unassembled WGS sequence"/>
</dbReference>
<gene>
    <name evidence="2" type="ORF">LzC2_02370</name>
</gene>
<dbReference type="SUPFAM" id="SSF109604">
    <property type="entry name" value="HD-domain/PDEase-like"/>
    <property type="match status" value="1"/>
</dbReference>
<dbReference type="EMBL" id="WTPX01000004">
    <property type="protein sequence ID" value="NNJ24187.1"/>
    <property type="molecule type" value="Genomic_DNA"/>
</dbReference>
<dbReference type="SMART" id="SM00471">
    <property type="entry name" value="HDc"/>
    <property type="match status" value="1"/>
</dbReference>
<reference evidence="2 3" key="1">
    <citation type="journal article" date="2020" name="Syst. Appl. Microbiol.">
        <title>Alienimonas chondri sp. nov., a novel planctomycete isolated from the biofilm of the red alga Chondrus crispus.</title>
        <authorList>
            <person name="Vitorino I."/>
            <person name="Albuquerque L."/>
            <person name="Wiegand S."/>
            <person name="Kallscheuer N."/>
            <person name="da Costa M.S."/>
            <person name="Lobo-da-Cunha A."/>
            <person name="Jogler C."/>
            <person name="Lage O.M."/>
        </authorList>
    </citation>
    <scope>NUCLEOTIDE SEQUENCE [LARGE SCALE GENOMIC DNA]</scope>
    <source>
        <strain evidence="2 3">LzC2</strain>
    </source>
</reference>
<proteinExistence type="predicted"/>
<feature type="domain" description="HD/PDEase" evidence="1">
    <location>
        <begin position="43"/>
        <end position="157"/>
    </location>
</feature>
<dbReference type="PANTHER" id="PTHR46246:SF1">
    <property type="entry name" value="GUANOSINE-3',5'-BIS(DIPHOSPHATE) 3'-PYROPHOSPHOHYDROLASE MESH1"/>
    <property type="match status" value="1"/>
</dbReference>
<accession>A0ABX1V8E7</accession>
<dbReference type="Pfam" id="PF13328">
    <property type="entry name" value="HD_4"/>
    <property type="match status" value="1"/>
</dbReference>
<dbReference type="InterPro" id="IPR003607">
    <property type="entry name" value="HD/PDEase_dom"/>
</dbReference>
<dbReference type="RefSeq" id="WP_171182857.1">
    <property type="nucleotide sequence ID" value="NZ_WTPX01000004.1"/>
</dbReference>
<dbReference type="Gene3D" id="1.10.3210.10">
    <property type="entry name" value="Hypothetical protein af1432"/>
    <property type="match status" value="1"/>
</dbReference>
<dbReference type="CDD" id="cd00077">
    <property type="entry name" value="HDc"/>
    <property type="match status" value="1"/>
</dbReference>
<dbReference type="InterPro" id="IPR052194">
    <property type="entry name" value="MESH1"/>
</dbReference>
<name>A0ABX1V8E7_9PLAN</name>
<organism evidence="2 3">
    <name type="scientific">Alienimonas chondri</name>
    <dbReference type="NCBI Taxonomy" id="2681879"/>
    <lineage>
        <taxon>Bacteria</taxon>
        <taxon>Pseudomonadati</taxon>
        <taxon>Planctomycetota</taxon>
        <taxon>Planctomycetia</taxon>
        <taxon>Planctomycetales</taxon>
        <taxon>Planctomycetaceae</taxon>
        <taxon>Alienimonas</taxon>
    </lineage>
</organism>
<comment type="caution">
    <text evidence="2">The sequence shown here is derived from an EMBL/GenBank/DDBJ whole genome shotgun (WGS) entry which is preliminary data.</text>
</comment>
<evidence type="ECO:0000313" key="2">
    <source>
        <dbReference type="EMBL" id="NNJ24187.1"/>
    </source>
</evidence>
<dbReference type="PANTHER" id="PTHR46246">
    <property type="entry name" value="GUANOSINE-3',5'-BIS(DIPHOSPHATE) 3'-PYROPHOSPHOHYDROLASE MESH1"/>
    <property type="match status" value="1"/>
</dbReference>
<sequence length="206" mass="22511">MSDAAPSDRVPVEPTGLDPFPPLLAQATRFAAVAHIGHLRKGSEVPYVTHTWAVMVILCRAGWAEDDELLAAAALHDVLEDTAVTPAELATSFPPRVCELVAALSERKRDESGTKLPWETRKAEHRTRLADADEAARALALADKLHNLRCLEADLAAGVDVWALFNAPRGRWLEATWETIEALRCDRTEKLAAACVAVLEHLSNRP</sequence>
<evidence type="ECO:0000313" key="3">
    <source>
        <dbReference type="Proteomes" id="UP000609651"/>
    </source>
</evidence>